<gene>
    <name evidence="2" type="ORF">NP596_01645</name>
</gene>
<protein>
    <submittedName>
        <fullName evidence="2">KTSC domain-containing protein</fullName>
    </submittedName>
</protein>
<sequence>MKIQTVKSSTIDVVGYDEKTHKLRVSFRNDKPQEFCHVPEQTFEAFINARSKNRFFKRHIQNAFPC</sequence>
<comment type="caution">
    <text evidence="2">The sequence shown here is derived from an EMBL/GenBank/DDBJ whole genome shotgun (WGS) entry which is preliminary data.</text>
</comment>
<name>A0ABT1U100_9GAMM</name>
<reference evidence="2 3" key="1">
    <citation type="submission" date="2022-07" db="EMBL/GenBank/DDBJ databases">
        <title>Methylomonas rivi sp. nov., Methylomonas rosea sp. nov., Methylomonas aureus sp. nov. and Methylomonas subterranea sp. nov., four novel methanotrophs isolated from a freshwater creek and the deep terrestrial subsurface.</title>
        <authorList>
            <person name="Abin C."/>
            <person name="Sankaranarayanan K."/>
            <person name="Garner C."/>
            <person name="Sindelar R."/>
            <person name="Kotary K."/>
            <person name="Garner R."/>
            <person name="Barclay S."/>
            <person name="Lawson P."/>
            <person name="Krumholz L."/>
        </authorList>
    </citation>
    <scope>NUCLEOTIDE SEQUENCE [LARGE SCALE GENOMIC DNA]</scope>
    <source>
        <strain evidence="2 3">WSC-6</strain>
    </source>
</reference>
<dbReference type="Pfam" id="PF13619">
    <property type="entry name" value="KTSC"/>
    <property type="match status" value="1"/>
</dbReference>
<dbReference type="InterPro" id="IPR025309">
    <property type="entry name" value="KTSC_dom"/>
</dbReference>
<proteinExistence type="predicted"/>
<evidence type="ECO:0000313" key="3">
    <source>
        <dbReference type="Proteomes" id="UP001524586"/>
    </source>
</evidence>
<organism evidence="2 3">
    <name type="scientific">Methylomonas rivi</name>
    <dbReference type="NCBI Taxonomy" id="2952226"/>
    <lineage>
        <taxon>Bacteria</taxon>
        <taxon>Pseudomonadati</taxon>
        <taxon>Pseudomonadota</taxon>
        <taxon>Gammaproteobacteria</taxon>
        <taxon>Methylococcales</taxon>
        <taxon>Methylococcaceae</taxon>
        <taxon>Methylomonas</taxon>
    </lineage>
</organism>
<dbReference type="RefSeq" id="WP_256613461.1">
    <property type="nucleotide sequence ID" value="NZ_JANIBK010000004.1"/>
</dbReference>
<feature type="domain" description="KTSC" evidence="1">
    <location>
        <begin position="7"/>
        <end position="64"/>
    </location>
</feature>
<dbReference type="EMBL" id="JANIBK010000004">
    <property type="protein sequence ID" value="MCQ8127145.1"/>
    <property type="molecule type" value="Genomic_DNA"/>
</dbReference>
<dbReference type="Proteomes" id="UP001524586">
    <property type="component" value="Unassembled WGS sequence"/>
</dbReference>
<evidence type="ECO:0000259" key="1">
    <source>
        <dbReference type="Pfam" id="PF13619"/>
    </source>
</evidence>
<evidence type="ECO:0000313" key="2">
    <source>
        <dbReference type="EMBL" id="MCQ8127145.1"/>
    </source>
</evidence>
<accession>A0ABT1U100</accession>
<keyword evidence="3" id="KW-1185">Reference proteome</keyword>